<comment type="caution">
    <text evidence="6">The sequence shown here is derived from an EMBL/GenBank/DDBJ whole genome shotgun (WGS) entry which is preliminary data.</text>
</comment>
<keyword evidence="2 6" id="KW-0808">Transferase</keyword>
<dbReference type="InterPro" id="IPR019874">
    <property type="entry name" value="RF_methyltr_PrmC"/>
</dbReference>
<evidence type="ECO:0000259" key="5">
    <source>
        <dbReference type="Pfam" id="PF17827"/>
    </source>
</evidence>
<dbReference type="EMBL" id="PNHG01000005">
    <property type="protein sequence ID" value="PMC64631.1"/>
    <property type="molecule type" value="Genomic_DNA"/>
</dbReference>
<name>A0A2N6T5N6_9CORY</name>
<dbReference type="InterPro" id="IPR040758">
    <property type="entry name" value="PrmC_N"/>
</dbReference>
<proteinExistence type="predicted"/>
<dbReference type="Pfam" id="PF17827">
    <property type="entry name" value="PrmC_N"/>
    <property type="match status" value="1"/>
</dbReference>
<dbReference type="InterPro" id="IPR029063">
    <property type="entry name" value="SAM-dependent_MTases_sf"/>
</dbReference>
<dbReference type="SUPFAM" id="SSF53335">
    <property type="entry name" value="S-adenosyl-L-methionine-dependent methyltransferases"/>
    <property type="match status" value="1"/>
</dbReference>
<evidence type="ECO:0000313" key="6">
    <source>
        <dbReference type="EMBL" id="PMC64631.1"/>
    </source>
</evidence>
<evidence type="ECO:0000256" key="1">
    <source>
        <dbReference type="ARBA" id="ARBA00022603"/>
    </source>
</evidence>
<evidence type="ECO:0000259" key="4">
    <source>
        <dbReference type="Pfam" id="PF13649"/>
    </source>
</evidence>
<dbReference type="GO" id="GO:0003676">
    <property type="term" value="F:nucleic acid binding"/>
    <property type="evidence" value="ECO:0007669"/>
    <property type="project" value="InterPro"/>
</dbReference>
<dbReference type="InterPro" id="IPR050320">
    <property type="entry name" value="N5-glutamine_MTase"/>
</dbReference>
<evidence type="ECO:0000256" key="3">
    <source>
        <dbReference type="ARBA" id="ARBA00022691"/>
    </source>
</evidence>
<accession>A0A2N6T5N6</accession>
<dbReference type="PANTHER" id="PTHR18895">
    <property type="entry name" value="HEMK METHYLTRANSFERASE"/>
    <property type="match status" value="1"/>
</dbReference>
<reference evidence="6 7" key="1">
    <citation type="submission" date="2017-09" db="EMBL/GenBank/DDBJ databases">
        <title>Bacterial strain isolated from the female urinary microbiota.</title>
        <authorList>
            <person name="Thomas-White K."/>
            <person name="Kumar N."/>
            <person name="Forster S."/>
            <person name="Putonti C."/>
            <person name="Lawley T."/>
            <person name="Wolfe A.J."/>
        </authorList>
    </citation>
    <scope>NUCLEOTIDE SEQUENCE [LARGE SCALE GENOMIC DNA]</scope>
    <source>
        <strain evidence="6 7">UMB0792</strain>
    </source>
</reference>
<dbReference type="Pfam" id="PF13649">
    <property type="entry name" value="Methyltransf_25"/>
    <property type="match status" value="1"/>
</dbReference>
<keyword evidence="7" id="KW-1185">Reference proteome</keyword>
<dbReference type="Gene3D" id="3.40.50.150">
    <property type="entry name" value="Vaccinia Virus protein VP39"/>
    <property type="match status" value="1"/>
</dbReference>
<dbReference type="InterPro" id="IPR041698">
    <property type="entry name" value="Methyltransf_25"/>
</dbReference>
<dbReference type="InterPro" id="IPR004556">
    <property type="entry name" value="HemK-like"/>
</dbReference>
<feature type="domain" description="Methyltransferase" evidence="4">
    <location>
        <begin position="143"/>
        <end position="215"/>
    </location>
</feature>
<dbReference type="PROSITE" id="PS00092">
    <property type="entry name" value="N6_MTASE"/>
    <property type="match status" value="1"/>
</dbReference>
<dbReference type="NCBIfam" id="TIGR00536">
    <property type="entry name" value="hemK_fam"/>
    <property type="match status" value="1"/>
</dbReference>
<keyword evidence="1 6" id="KW-0489">Methyltransferase</keyword>
<dbReference type="Proteomes" id="UP000235836">
    <property type="component" value="Unassembled WGS sequence"/>
</dbReference>
<dbReference type="InterPro" id="IPR002052">
    <property type="entry name" value="DNA_methylase_N6_adenine_CS"/>
</dbReference>
<keyword evidence="3" id="KW-0949">S-adenosyl-L-methionine</keyword>
<dbReference type="AlphaFoldDB" id="A0A2N6T5N6"/>
<feature type="domain" description="Release factor glutamine methyltransferase N-terminal" evidence="5">
    <location>
        <begin position="24"/>
        <end position="94"/>
    </location>
</feature>
<gene>
    <name evidence="6" type="primary">prmC</name>
    <name evidence="6" type="ORF">CJ203_04865</name>
</gene>
<evidence type="ECO:0000313" key="7">
    <source>
        <dbReference type="Proteomes" id="UP000235836"/>
    </source>
</evidence>
<dbReference type="PANTHER" id="PTHR18895:SF74">
    <property type="entry name" value="MTRF1L RELEASE FACTOR GLUTAMINE METHYLTRANSFERASE"/>
    <property type="match status" value="1"/>
</dbReference>
<dbReference type="GO" id="GO:0008276">
    <property type="term" value="F:protein methyltransferase activity"/>
    <property type="evidence" value="ECO:0007669"/>
    <property type="project" value="InterPro"/>
</dbReference>
<dbReference type="CDD" id="cd02440">
    <property type="entry name" value="AdoMet_MTases"/>
    <property type="match status" value="1"/>
</dbReference>
<organism evidence="6 7">
    <name type="scientific">Corynebacterium tuscaniense</name>
    <dbReference type="NCBI Taxonomy" id="302449"/>
    <lineage>
        <taxon>Bacteria</taxon>
        <taxon>Bacillati</taxon>
        <taxon>Actinomycetota</taxon>
        <taxon>Actinomycetes</taxon>
        <taxon>Mycobacteriales</taxon>
        <taxon>Corynebacteriaceae</taxon>
        <taxon>Corynebacterium</taxon>
    </lineage>
</organism>
<sequence length="314" mass="34078">MSARSDSRRSTNPVRWNSPELASLIDDARRRFIHSGIASPDVDATLIAAALLGESSHLALRFYSPDQIPDSFPAEFYEAVERREKREPLQHIVGSAPFGILDLTVGPGVFIPRPETEVLAEWAVTEFEKLRVTDENQAFESIIVDLGTGSGALAIYIDQRVQADEVIGVDLSPVAVAAAQKNANEHGAAVRIIEGDMTDPGLLSEYSGRVAMVVSNPPYVPYVPREAGLLPAEIYHDPETAVFSGADGMDAIRGLIPVAARLLMPGGLLGIEHDDSTATVTRELVERQGCFEHVRNVKDLTGRDRFVTASKVQP</sequence>
<protein>
    <submittedName>
        <fullName evidence="6">Peptide chain release factor N(5)-glutamine methyltransferase</fullName>
    </submittedName>
</protein>
<dbReference type="RefSeq" id="WP_102723757.1">
    <property type="nucleotide sequence ID" value="NZ_PNHG01000005.1"/>
</dbReference>
<dbReference type="NCBIfam" id="TIGR03534">
    <property type="entry name" value="RF_mod_PrmC"/>
    <property type="match status" value="1"/>
</dbReference>
<dbReference type="Gene3D" id="1.10.8.10">
    <property type="entry name" value="DNA helicase RuvA subunit, C-terminal domain"/>
    <property type="match status" value="1"/>
</dbReference>
<evidence type="ECO:0000256" key="2">
    <source>
        <dbReference type="ARBA" id="ARBA00022679"/>
    </source>
</evidence>
<dbReference type="GO" id="GO:0032259">
    <property type="term" value="P:methylation"/>
    <property type="evidence" value="ECO:0007669"/>
    <property type="project" value="UniProtKB-KW"/>
</dbReference>